<keyword evidence="2" id="KW-1133">Transmembrane helix</keyword>
<evidence type="ECO:0000313" key="4">
    <source>
        <dbReference type="Proteomes" id="UP000182983"/>
    </source>
</evidence>
<feature type="compositionally biased region" description="Basic and acidic residues" evidence="1">
    <location>
        <begin position="90"/>
        <end position="105"/>
    </location>
</feature>
<reference evidence="4" key="1">
    <citation type="submission" date="2016-10" db="EMBL/GenBank/DDBJ databases">
        <authorList>
            <person name="Varghese N."/>
            <person name="Submissions S."/>
        </authorList>
    </citation>
    <scope>NUCLEOTIDE SEQUENCE [LARGE SCALE GENOMIC DNA]</scope>
    <source>
        <strain evidence="4">DSM 13234</strain>
    </source>
</reference>
<keyword evidence="2" id="KW-0812">Transmembrane</keyword>
<evidence type="ECO:0000313" key="3">
    <source>
        <dbReference type="EMBL" id="SEH45623.1"/>
    </source>
</evidence>
<protein>
    <submittedName>
        <fullName evidence="3">Uncharacterized protein</fullName>
    </submittedName>
</protein>
<dbReference type="Proteomes" id="UP000182983">
    <property type="component" value="Unassembled WGS sequence"/>
</dbReference>
<dbReference type="AlphaFoldDB" id="A0A1H6IH02"/>
<keyword evidence="2" id="KW-0472">Membrane</keyword>
<dbReference type="EMBL" id="FNWO01000010">
    <property type="protein sequence ID" value="SEH45623.1"/>
    <property type="molecule type" value="Genomic_DNA"/>
</dbReference>
<evidence type="ECO:0000256" key="2">
    <source>
        <dbReference type="SAM" id="Phobius"/>
    </source>
</evidence>
<evidence type="ECO:0000256" key="1">
    <source>
        <dbReference type="SAM" id="MobiDB-lite"/>
    </source>
</evidence>
<proteinExistence type="predicted"/>
<organism evidence="3 4">
    <name type="scientific">Magnetospirillum fulvum</name>
    <name type="common">Rhodospirillum fulvum</name>
    <dbReference type="NCBI Taxonomy" id="1082"/>
    <lineage>
        <taxon>Bacteria</taxon>
        <taxon>Pseudomonadati</taxon>
        <taxon>Pseudomonadota</taxon>
        <taxon>Alphaproteobacteria</taxon>
        <taxon>Rhodospirillales</taxon>
        <taxon>Rhodospirillaceae</taxon>
        <taxon>Magnetospirillum</taxon>
    </lineage>
</organism>
<sequence length="249" mass="26656">MPIPASAEEQEALLQAIVKKLPSIEDPDRLREATEAALSLLLRRPTDRGLRAHLTLRVAAIVDGIDRAKPAEREAMMRDAARDCLGVLHSARDRRVSRPPEREKSPASLRSPAARRARHRAQAGYAVAIAGGVTVMVGGLLWVMALRPSPPPVMAEPARLVEQITAVAQGEVMATHVFGGAIRLTMRGDLPVVVAEAVPPRACAAAGWALVRKGLLTINGITPSRASAARITDLCNHGEGDATIQWMPK</sequence>
<keyword evidence="4" id="KW-1185">Reference proteome</keyword>
<feature type="transmembrane region" description="Helical" evidence="2">
    <location>
        <begin position="125"/>
        <end position="145"/>
    </location>
</feature>
<feature type="region of interest" description="Disordered" evidence="1">
    <location>
        <begin position="90"/>
        <end position="115"/>
    </location>
</feature>
<dbReference type="OrthoDB" id="7354952at2"/>
<gene>
    <name evidence="3" type="ORF">SAMN04244559_02425</name>
</gene>
<accession>A0A1H6IH02</accession>
<name>A0A1H6IH02_MAGFU</name>
<dbReference type="RefSeq" id="WP_074768923.1">
    <property type="nucleotide sequence ID" value="NZ_FNWO01000010.1"/>
</dbReference>